<protein>
    <recommendedName>
        <fullName evidence="1">Contractile injection system tube protein N-terminal domain-containing protein</fullName>
    </recommendedName>
</protein>
<organism evidence="2 3">
    <name type="scientific">Mucilaginibacter humi</name>
    <dbReference type="NCBI Taxonomy" id="2732510"/>
    <lineage>
        <taxon>Bacteria</taxon>
        <taxon>Pseudomonadati</taxon>
        <taxon>Bacteroidota</taxon>
        <taxon>Sphingobacteriia</taxon>
        <taxon>Sphingobacteriales</taxon>
        <taxon>Sphingobacteriaceae</taxon>
        <taxon>Mucilaginibacter</taxon>
    </lineage>
</organism>
<name>A0ABX1VYZ2_9SPHI</name>
<evidence type="ECO:0000313" key="3">
    <source>
        <dbReference type="Proteomes" id="UP000566071"/>
    </source>
</evidence>
<feature type="domain" description="Contractile injection system tube protein N-terminal" evidence="1">
    <location>
        <begin position="1"/>
        <end position="139"/>
    </location>
</feature>
<keyword evidence="3" id="KW-1185">Reference proteome</keyword>
<proteinExistence type="predicted"/>
<evidence type="ECO:0000313" key="2">
    <source>
        <dbReference type="EMBL" id="NNU33178.1"/>
    </source>
</evidence>
<dbReference type="Pfam" id="PF19266">
    <property type="entry name" value="CIS_tube"/>
    <property type="match status" value="1"/>
</dbReference>
<dbReference type="EMBL" id="JABFCR010000004">
    <property type="protein sequence ID" value="NNU33178.1"/>
    <property type="molecule type" value="Genomic_DNA"/>
</dbReference>
<dbReference type="InterPro" id="IPR045361">
    <property type="entry name" value="CIS_tube_prot_N"/>
</dbReference>
<accession>A0ABX1VYZ2</accession>
<dbReference type="Proteomes" id="UP000566071">
    <property type="component" value="Unassembled WGS sequence"/>
</dbReference>
<reference evidence="2 3" key="1">
    <citation type="submission" date="2020-05" db="EMBL/GenBank/DDBJ databases">
        <authorList>
            <person name="Khan S.A."/>
            <person name="Jeon C.O."/>
            <person name="Chun B.H."/>
        </authorList>
    </citation>
    <scope>NUCLEOTIDE SEQUENCE [LARGE SCALE GENOMIC DNA]</scope>
    <source>
        <strain evidence="2 3">S1162</strain>
    </source>
</reference>
<dbReference type="RefSeq" id="WP_175268879.1">
    <property type="nucleotide sequence ID" value="NZ_JABFCR010000004.1"/>
</dbReference>
<sequence>MKISAFADRDFKIPARDSNDIIMHPYRFMLNPDAIQQQRTFMPNEANGNTPGGKLSFDAVIDATGLVDPKRTNLPAEMQKIEAIVYTYNGQIHSPNFVKMEWGHHLTFYGTLISLDIAYTLFKPDGTPLRAKMSFVFEQCFPG</sequence>
<evidence type="ECO:0000259" key="1">
    <source>
        <dbReference type="Pfam" id="PF19266"/>
    </source>
</evidence>
<comment type="caution">
    <text evidence="2">The sequence shown here is derived from an EMBL/GenBank/DDBJ whole genome shotgun (WGS) entry which is preliminary data.</text>
</comment>
<gene>
    <name evidence="2" type="ORF">HK413_01505</name>
</gene>